<sequence length="156" mass="17273">MKRFLSVVFLLLLLLGLISQCRSMKNKGQGIKGNVTWVEGNQMPTISEDIQSSPQKDDGTAVKRTILIYPLTPLADATMENSLFTSVRGKPIAQVESDEKGYFEIELAPGTYSLFTQEENGLFANTFDLNGNIQPISVERGVWTSTTISINYKAAY</sequence>
<organism evidence="1 2">
    <name type="scientific">Algoriphagus faecimaris</name>
    <dbReference type="NCBI Taxonomy" id="686796"/>
    <lineage>
        <taxon>Bacteria</taxon>
        <taxon>Pseudomonadati</taxon>
        <taxon>Bacteroidota</taxon>
        <taxon>Cytophagia</taxon>
        <taxon>Cytophagales</taxon>
        <taxon>Cyclobacteriaceae</taxon>
        <taxon>Algoriphagus</taxon>
    </lineage>
</organism>
<gene>
    <name evidence="1" type="ORF">SAMN04488104_101218</name>
</gene>
<evidence type="ECO:0000313" key="1">
    <source>
        <dbReference type="EMBL" id="SDD01457.1"/>
    </source>
</evidence>
<evidence type="ECO:0000313" key="2">
    <source>
        <dbReference type="Proteomes" id="UP000199060"/>
    </source>
</evidence>
<accession>A0A1G6RBN4</accession>
<dbReference type="Proteomes" id="UP000199060">
    <property type="component" value="Unassembled WGS sequence"/>
</dbReference>
<name>A0A1G6RBN4_9BACT</name>
<reference evidence="2" key="1">
    <citation type="submission" date="2016-10" db="EMBL/GenBank/DDBJ databases">
        <authorList>
            <person name="Varghese N."/>
            <person name="Submissions S."/>
        </authorList>
    </citation>
    <scope>NUCLEOTIDE SEQUENCE [LARGE SCALE GENOMIC DNA]</scope>
    <source>
        <strain evidence="2">DSM 23095</strain>
    </source>
</reference>
<keyword evidence="2" id="KW-1185">Reference proteome</keyword>
<evidence type="ECO:0008006" key="3">
    <source>
        <dbReference type="Google" id="ProtNLM"/>
    </source>
</evidence>
<proteinExistence type="predicted"/>
<dbReference type="EMBL" id="FNAC01000012">
    <property type="protein sequence ID" value="SDD01457.1"/>
    <property type="molecule type" value="Genomic_DNA"/>
</dbReference>
<dbReference type="STRING" id="686796.SAMN04488104_101218"/>
<dbReference type="AlphaFoldDB" id="A0A1G6RBN4"/>
<protein>
    <recommendedName>
        <fullName evidence="3">Carboxypeptidase regulatory-like domain-containing protein</fullName>
    </recommendedName>
</protein>